<reference evidence="3 4" key="1">
    <citation type="submission" date="2024-01" db="EMBL/GenBank/DDBJ databases">
        <title>The complete chloroplast genome sequence of Lithospermum erythrorhizon: insights into the phylogenetic relationship among Boraginaceae species and the maternal lineages of purple gromwells.</title>
        <authorList>
            <person name="Okada T."/>
            <person name="Watanabe K."/>
        </authorList>
    </citation>
    <scope>NUCLEOTIDE SEQUENCE [LARGE SCALE GENOMIC DNA]</scope>
</reference>
<dbReference type="Pfam" id="PF01535">
    <property type="entry name" value="PPR"/>
    <property type="match status" value="3"/>
</dbReference>
<feature type="repeat" description="PPR" evidence="2">
    <location>
        <begin position="752"/>
        <end position="782"/>
    </location>
</feature>
<dbReference type="Pfam" id="PF13041">
    <property type="entry name" value="PPR_2"/>
    <property type="match status" value="1"/>
</dbReference>
<evidence type="ECO:0008006" key="5">
    <source>
        <dbReference type="Google" id="ProtNLM"/>
    </source>
</evidence>
<dbReference type="PANTHER" id="PTHR46935:SF1">
    <property type="entry name" value="OS01G0674700 PROTEIN"/>
    <property type="match status" value="1"/>
</dbReference>
<dbReference type="Proteomes" id="UP001454036">
    <property type="component" value="Unassembled WGS sequence"/>
</dbReference>
<feature type="repeat" description="PPR" evidence="2">
    <location>
        <begin position="799"/>
        <end position="833"/>
    </location>
</feature>
<dbReference type="GO" id="GO:0009658">
    <property type="term" value="P:chloroplast organization"/>
    <property type="evidence" value="ECO:0007669"/>
    <property type="project" value="InterPro"/>
</dbReference>
<dbReference type="PROSITE" id="PS51375">
    <property type="entry name" value="PPR"/>
    <property type="match status" value="4"/>
</dbReference>
<keyword evidence="1" id="KW-0677">Repeat</keyword>
<accession>A0AAV3QLV8</accession>
<feature type="repeat" description="PPR" evidence="2">
    <location>
        <begin position="579"/>
        <end position="613"/>
    </location>
</feature>
<feature type="repeat" description="PPR" evidence="2">
    <location>
        <begin position="648"/>
        <end position="682"/>
    </location>
</feature>
<evidence type="ECO:0000313" key="4">
    <source>
        <dbReference type="Proteomes" id="UP001454036"/>
    </source>
</evidence>
<evidence type="ECO:0000256" key="2">
    <source>
        <dbReference type="PROSITE-ProRule" id="PRU00708"/>
    </source>
</evidence>
<protein>
    <recommendedName>
        <fullName evidence="5">Pentatricopeptide repeat-containing protein</fullName>
    </recommendedName>
</protein>
<dbReference type="InterPro" id="IPR002885">
    <property type="entry name" value="PPR_rpt"/>
</dbReference>
<dbReference type="Pfam" id="PF13812">
    <property type="entry name" value="PPR_3"/>
    <property type="match status" value="1"/>
</dbReference>
<evidence type="ECO:0000256" key="1">
    <source>
        <dbReference type="ARBA" id="ARBA00022737"/>
    </source>
</evidence>
<dbReference type="GO" id="GO:0009507">
    <property type="term" value="C:chloroplast"/>
    <property type="evidence" value="ECO:0007669"/>
    <property type="project" value="TreeGrafter"/>
</dbReference>
<gene>
    <name evidence="3" type="ORF">LIER_19374</name>
</gene>
<evidence type="ECO:0000313" key="3">
    <source>
        <dbReference type="EMBL" id="GAA0163533.1"/>
    </source>
</evidence>
<sequence length="990" mass="111876">MVAIQLSSTFIGISYTEKSGNFFNSNNKFSFSWKPFFGIALKKQRFRNNIVIRSKRVVRSAIIEKKDFEFKPAFDEYLKVLESVKASRIVKESKENEEEHVKNESLALLDENNEGVKGKNGENGRTKRVIIDGKKVKNESLALLDENNEGVGGKSGKNGRHKRVILDGKTVVSKGFKVVNKEEVKIESLALLDENMEGVDGKSGKNGRPKRVIIDGKSMVSKGFKVVNKEEVKIESFPKNRTENREGMNGKSGKVDKPERVIFDGKSMVDNGVDVVNKAEIGYGGAKVMGNAKGNGKFDGGKREILGGEVRVNGRFNVVDEKKIGYGGAKVMGNAESAGKVEGAKREFLGGGGRVCERFNVVDERRIGYGGTKVKASTRKSKGGVYSEDVNDDDMDRAAFKSLNENEDAYDMPRVTRADMEERIQKLAKCLNGADIDMPEWMFCKMMRSAKIKFSDHTILRIIQILGNLGNWKRVLQVIDWIQSRERFKSHKIRYVYTAALDALKRARRPTEALNLFHAMQQQISSYPDRVAYHCIAVILGQAGYMKELFDVIDVMQSPPKKKFKLAIVGKWDPRLEPDDVVYNSVLNACVIRKNWEGAFWVMQQLKQQGLKPSSTTYGLVMEVMYTSGKYNLVHEFFKKVQKSCIPNALTYKVLVNTLSKEGNVEEAILAVEDMERRGIVGTASLYYDLARCLCSAGRCQEALKQIDKICKVASKPLVVTYTGLIQACVDSGDIKSASYIFSQMHNFCSPNLVTYNIMLKAYLDHGTFEEGKQLFMSLLQNVNAIKNRSDCRDKVIPDIYTFNTMLESCAEKQRWDDFEFIYFQMLRHGFHFNPKRHLSMVLAANNAGKREVLEATWKQIMHSDRAQHHLLIRAMFWKKLEQGAYATAVSYITQYAYSESPVFSVKSWKNFFNERRHELQKGALEEALVQMQEVNKSASTDSPNLALENLIKSCKEFLGVDMKILQGISSVMCKQTTESVQRTLHLEIA</sequence>
<organism evidence="3 4">
    <name type="scientific">Lithospermum erythrorhizon</name>
    <name type="common">Purple gromwell</name>
    <name type="synonym">Lithospermum officinale var. erythrorhizon</name>
    <dbReference type="NCBI Taxonomy" id="34254"/>
    <lineage>
        <taxon>Eukaryota</taxon>
        <taxon>Viridiplantae</taxon>
        <taxon>Streptophyta</taxon>
        <taxon>Embryophyta</taxon>
        <taxon>Tracheophyta</taxon>
        <taxon>Spermatophyta</taxon>
        <taxon>Magnoliopsida</taxon>
        <taxon>eudicotyledons</taxon>
        <taxon>Gunneridae</taxon>
        <taxon>Pentapetalae</taxon>
        <taxon>asterids</taxon>
        <taxon>lamiids</taxon>
        <taxon>Boraginales</taxon>
        <taxon>Boraginaceae</taxon>
        <taxon>Boraginoideae</taxon>
        <taxon>Lithospermeae</taxon>
        <taxon>Lithospermum</taxon>
    </lineage>
</organism>
<dbReference type="Gene3D" id="1.25.40.10">
    <property type="entry name" value="Tetratricopeptide repeat domain"/>
    <property type="match status" value="4"/>
</dbReference>
<dbReference type="SUPFAM" id="SSF48452">
    <property type="entry name" value="TPR-like"/>
    <property type="match status" value="1"/>
</dbReference>
<name>A0AAV3QLV8_LITER</name>
<proteinExistence type="predicted"/>
<dbReference type="AlphaFoldDB" id="A0AAV3QLV8"/>
<dbReference type="InterPro" id="IPR011990">
    <property type="entry name" value="TPR-like_helical_dom_sf"/>
</dbReference>
<dbReference type="EMBL" id="BAABME010004783">
    <property type="protein sequence ID" value="GAA0163533.1"/>
    <property type="molecule type" value="Genomic_DNA"/>
</dbReference>
<dbReference type="InterPro" id="IPR044645">
    <property type="entry name" value="DG1/EMB2279-like"/>
</dbReference>
<dbReference type="FunFam" id="1.25.40.10:FF:000363">
    <property type="entry name" value="Pentatricopeptide repeat-containing protein"/>
    <property type="match status" value="1"/>
</dbReference>
<comment type="caution">
    <text evidence="3">The sequence shown here is derived from an EMBL/GenBank/DDBJ whole genome shotgun (WGS) entry which is preliminary data.</text>
</comment>
<keyword evidence="4" id="KW-1185">Reference proteome</keyword>
<dbReference type="PANTHER" id="PTHR46935">
    <property type="entry name" value="OS01G0674700 PROTEIN"/>
    <property type="match status" value="1"/>
</dbReference>
<dbReference type="NCBIfam" id="TIGR00756">
    <property type="entry name" value="PPR"/>
    <property type="match status" value="4"/>
</dbReference>